<dbReference type="PROSITE" id="PS00503">
    <property type="entry name" value="PECTINESTERASE_2"/>
    <property type="match status" value="1"/>
</dbReference>
<dbReference type="Pfam" id="PF01095">
    <property type="entry name" value="Pectinesterase"/>
    <property type="match status" value="1"/>
</dbReference>
<comment type="similarity">
    <text evidence="3">In the N-terminal section; belongs to the PMEI family.</text>
</comment>
<dbReference type="Gene3D" id="2.160.20.10">
    <property type="entry name" value="Single-stranded right-handed beta-helix, Pectin lyase-like"/>
    <property type="match status" value="1"/>
</dbReference>
<dbReference type="CDD" id="cd15798">
    <property type="entry name" value="PMEI-like_3"/>
    <property type="match status" value="1"/>
</dbReference>
<dbReference type="InterPro" id="IPR006501">
    <property type="entry name" value="Pectinesterase_inhib_dom"/>
</dbReference>
<organism evidence="17 18">
    <name type="scientific">Populus trichocarpa</name>
    <name type="common">Western balsam poplar</name>
    <name type="synonym">Populus balsamifera subsp. trichocarpa</name>
    <dbReference type="NCBI Taxonomy" id="3694"/>
    <lineage>
        <taxon>Eukaryota</taxon>
        <taxon>Viridiplantae</taxon>
        <taxon>Streptophyta</taxon>
        <taxon>Embryophyta</taxon>
        <taxon>Tracheophyta</taxon>
        <taxon>Spermatophyta</taxon>
        <taxon>Magnoliopsida</taxon>
        <taxon>eudicotyledons</taxon>
        <taxon>Gunneridae</taxon>
        <taxon>Pentapetalae</taxon>
        <taxon>rosids</taxon>
        <taxon>fabids</taxon>
        <taxon>Malpighiales</taxon>
        <taxon>Salicaceae</taxon>
        <taxon>Saliceae</taxon>
        <taxon>Populus</taxon>
    </lineage>
</organism>
<dbReference type="GO" id="GO:0030599">
    <property type="term" value="F:pectinesterase activity"/>
    <property type="evidence" value="ECO:0000318"/>
    <property type="project" value="GO_Central"/>
</dbReference>
<dbReference type="UniPathway" id="UPA00545">
    <property type="reaction ID" value="UER00823"/>
</dbReference>
<comment type="similarity">
    <text evidence="4">In the C-terminal section; belongs to the pectinesterase family.</text>
</comment>
<comment type="function">
    <text evidence="12 14">Acts in the modification of cell walls via demethylesterification of cell wall pectin.</text>
</comment>
<evidence type="ECO:0000313" key="18">
    <source>
        <dbReference type="Proteomes" id="UP000006729"/>
    </source>
</evidence>
<keyword evidence="15" id="KW-0472">Membrane</keyword>
<evidence type="ECO:0000256" key="15">
    <source>
        <dbReference type="SAM" id="Phobius"/>
    </source>
</evidence>
<dbReference type="InterPro" id="IPR012334">
    <property type="entry name" value="Pectin_lyas_fold"/>
</dbReference>
<keyword evidence="8 14" id="KW-0063">Aspartyl esterase</keyword>
<dbReference type="InterPro" id="IPR035513">
    <property type="entry name" value="Invertase/methylesterase_inhib"/>
</dbReference>
<dbReference type="FunFam" id="1.20.140.40:FF:000001">
    <property type="entry name" value="Pectinesterase"/>
    <property type="match status" value="1"/>
</dbReference>
<keyword evidence="15" id="KW-1133">Transmembrane helix</keyword>
<dbReference type="KEGG" id="pop:18100265"/>
<evidence type="ECO:0000256" key="10">
    <source>
        <dbReference type="ARBA" id="ARBA00023180"/>
    </source>
</evidence>
<keyword evidence="15" id="KW-0812">Transmembrane</keyword>
<keyword evidence="6 14" id="KW-0134">Cell wall</keyword>
<dbReference type="InterPro" id="IPR018040">
    <property type="entry name" value="Pectinesterase_Tyr_AS"/>
</dbReference>
<accession>B9MT54</accession>
<evidence type="ECO:0000256" key="8">
    <source>
        <dbReference type="ARBA" id="ARBA00023085"/>
    </source>
</evidence>
<evidence type="ECO:0000256" key="14">
    <source>
        <dbReference type="RuleBase" id="RU000589"/>
    </source>
</evidence>
<keyword evidence="14" id="KW-0964">Secreted</keyword>
<evidence type="ECO:0000259" key="16">
    <source>
        <dbReference type="SMART" id="SM00856"/>
    </source>
</evidence>
<dbReference type="OMA" id="IRAICNV"/>
<dbReference type="HOGENOM" id="CLU_012243_9_1_1"/>
<dbReference type="InParanoid" id="B9MT54"/>
<gene>
    <name evidence="17" type="ORF">POPTR_006G134800</name>
</gene>
<keyword evidence="14" id="KW-0961">Cell wall biogenesis/degradation</keyword>
<dbReference type="AlphaFoldDB" id="B9MT54"/>
<dbReference type="GO" id="GO:0042545">
    <property type="term" value="P:cell wall modification"/>
    <property type="evidence" value="ECO:0007669"/>
    <property type="project" value="UniProtKB-UniRule"/>
</dbReference>
<feature type="transmembrane region" description="Helical" evidence="15">
    <location>
        <begin position="29"/>
        <end position="49"/>
    </location>
</feature>
<evidence type="ECO:0000256" key="13">
    <source>
        <dbReference type="PROSITE-ProRule" id="PRU10040"/>
    </source>
</evidence>
<keyword evidence="10" id="KW-0325">Glycoprotein</keyword>
<name>B9MT54_POPTR</name>
<proteinExistence type="inferred from homology"/>
<dbReference type="SUPFAM" id="SSF51126">
    <property type="entry name" value="Pectin lyase-like"/>
    <property type="match status" value="1"/>
</dbReference>
<dbReference type="EC" id="3.1.1.11" evidence="5 14"/>
<feature type="domain" description="Pectinesterase inhibitor" evidence="16">
    <location>
        <begin position="68"/>
        <end position="238"/>
    </location>
</feature>
<keyword evidence="9" id="KW-1015">Disulfide bond</keyword>
<dbReference type="FunFam" id="2.160.20.10:FF:000001">
    <property type="entry name" value="Pectinesterase"/>
    <property type="match status" value="1"/>
</dbReference>
<reference evidence="17 18" key="1">
    <citation type="journal article" date="2006" name="Science">
        <title>The genome of black cottonwood, Populus trichocarpa (Torr. &amp; Gray).</title>
        <authorList>
            <person name="Tuskan G.A."/>
            <person name="Difazio S."/>
            <person name="Jansson S."/>
            <person name="Bohlmann J."/>
            <person name="Grigoriev I."/>
            <person name="Hellsten U."/>
            <person name="Putnam N."/>
            <person name="Ralph S."/>
            <person name="Rombauts S."/>
            <person name="Salamov A."/>
            <person name="Schein J."/>
            <person name="Sterck L."/>
            <person name="Aerts A."/>
            <person name="Bhalerao R.R."/>
            <person name="Bhalerao R.P."/>
            <person name="Blaudez D."/>
            <person name="Boerjan W."/>
            <person name="Brun A."/>
            <person name="Brunner A."/>
            <person name="Busov V."/>
            <person name="Campbell M."/>
            <person name="Carlson J."/>
            <person name="Chalot M."/>
            <person name="Chapman J."/>
            <person name="Chen G.L."/>
            <person name="Cooper D."/>
            <person name="Coutinho P.M."/>
            <person name="Couturier J."/>
            <person name="Covert S."/>
            <person name="Cronk Q."/>
            <person name="Cunningham R."/>
            <person name="Davis J."/>
            <person name="Degroeve S."/>
            <person name="Dejardin A."/>
            <person name="Depamphilis C."/>
            <person name="Detter J."/>
            <person name="Dirks B."/>
            <person name="Dubchak I."/>
            <person name="Duplessis S."/>
            <person name="Ehlting J."/>
            <person name="Ellis B."/>
            <person name="Gendler K."/>
            <person name="Goodstein D."/>
            <person name="Gribskov M."/>
            <person name="Grimwood J."/>
            <person name="Groover A."/>
            <person name="Gunter L."/>
            <person name="Hamberger B."/>
            <person name="Heinze B."/>
            <person name="Helariutta Y."/>
            <person name="Henrissat B."/>
            <person name="Holligan D."/>
            <person name="Holt R."/>
            <person name="Huang W."/>
            <person name="Islam-Faridi N."/>
            <person name="Jones S."/>
            <person name="Jones-Rhoades M."/>
            <person name="Jorgensen R."/>
            <person name="Joshi C."/>
            <person name="Kangasjarvi J."/>
            <person name="Karlsson J."/>
            <person name="Kelleher C."/>
            <person name="Kirkpatrick R."/>
            <person name="Kirst M."/>
            <person name="Kohler A."/>
            <person name="Kalluri U."/>
            <person name="Larimer F."/>
            <person name="Leebens-Mack J."/>
            <person name="Leple J.C."/>
            <person name="Locascio P."/>
            <person name="Lou Y."/>
            <person name="Lucas S."/>
            <person name="Martin F."/>
            <person name="Montanini B."/>
            <person name="Napoli C."/>
            <person name="Nelson D.R."/>
            <person name="Nelson C."/>
            <person name="Nieminen K."/>
            <person name="Nilsson O."/>
            <person name="Pereda V."/>
            <person name="Peter G."/>
            <person name="Philippe R."/>
            <person name="Pilate G."/>
            <person name="Poliakov A."/>
            <person name="Razumovskaya J."/>
            <person name="Richardson P."/>
            <person name="Rinaldi C."/>
            <person name="Ritland K."/>
            <person name="Rouze P."/>
            <person name="Ryaboy D."/>
            <person name="Schmutz J."/>
            <person name="Schrader J."/>
            <person name="Segerman B."/>
            <person name="Shin H."/>
            <person name="Siddiqui A."/>
            <person name="Sterky F."/>
            <person name="Terry A."/>
            <person name="Tsai C.J."/>
            <person name="Uberbacher E."/>
            <person name="Unneberg P."/>
            <person name="Vahala J."/>
            <person name="Wall K."/>
            <person name="Wessler S."/>
            <person name="Yang G."/>
            <person name="Yin T."/>
            <person name="Douglas C."/>
            <person name="Marra M."/>
            <person name="Sandberg G."/>
            <person name="Van de Peer Y."/>
            <person name="Rokhsar D."/>
        </authorList>
    </citation>
    <scope>NUCLEOTIDE SEQUENCE [LARGE SCALE GENOMIC DNA]</scope>
    <source>
        <strain evidence="18">cv. Nisqually</strain>
    </source>
</reference>
<evidence type="ECO:0000256" key="11">
    <source>
        <dbReference type="ARBA" id="ARBA00047928"/>
    </source>
</evidence>
<feature type="active site" evidence="13">
    <location>
        <position position="438"/>
    </location>
</feature>
<dbReference type="SUPFAM" id="SSF101148">
    <property type="entry name" value="Plant invertase/pectin methylesterase inhibitor"/>
    <property type="match status" value="1"/>
</dbReference>
<dbReference type="PROSITE" id="PS00800">
    <property type="entry name" value="PECTINESTERASE_1"/>
    <property type="match status" value="1"/>
</dbReference>
<evidence type="ECO:0000313" key="17">
    <source>
        <dbReference type="EMBL" id="PNT31508.1"/>
    </source>
</evidence>
<dbReference type="InterPro" id="IPR033131">
    <property type="entry name" value="Pectinesterase_Asp_AS"/>
</dbReference>
<evidence type="ECO:0000256" key="9">
    <source>
        <dbReference type="ARBA" id="ARBA00023157"/>
    </source>
</evidence>
<dbReference type="NCBIfam" id="TIGR01614">
    <property type="entry name" value="PME_inhib"/>
    <property type="match status" value="1"/>
</dbReference>
<comment type="catalytic activity">
    <reaction evidence="11 14">
        <text>[(1-&gt;4)-alpha-D-galacturonosyl methyl ester](n) + n H2O = [(1-&gt;4)-alpha-D-galacturonosyl](n) + n methanol + n H(+)</text>
        <dbReference type="Rhea" id="RHEA:22380"/>
        <dbReference type="Rhea" id="RHEA-COMP:14570"/>
        <dbReference type="Rhea" id="RHEA-COMP:14573"/>
        <dbReference type="ChEBI" id="CHEBI:15377"/>
        <dbReference type="ChEBI" id="CHEBI:15378"/>
        <dbReference type="ChEBI" id="CHEBI:17790"/>
        <dbReference type="ChEBI" id="CHEBI:140522"/>
        <dbReference type="ChEBI" id="CHEBI:140523"/>
        <dbReference type="EC" id="3.1.1.11"/>
    </reaction>
</comment>
<dbReference type="OrthoDB" id="2019149at2759"/>
<dbReference type="Pfam" id="PF04043">
    <property type="entry name" value="PMEI"/>
    <property type="match status" value="1"/>
</dbReference>
<dbReference type="EMBL" id="CM009295">
    <property type="protein sequence ID" value="PNT31508.1"/>
    <property type="molecule type" value="Genomic_DNA"/>
</dbReference>
<dbReference type="InterPro" id="IPR011050">
    <property type="entry name" value="Pectin_lyase_fold/virulence"/>
</dbReference>
<evidence type="ECO:0000256" key="5">
    <source>
        <dbReference type="ARBA" id="ARBA00013229"/>
    </source>
</evidence>
<dbReference type="SMR" id="B9MT54"/>
<evidence type="ECO:0000256" key="4">
    <source>
        <dbReference type="ARBA" id="ARBA00007786"/>
    </source>
</evidence>
<dbReference type="GO" id="GO:0046910">
    <property type="term" value="F:pectinesterase inhibitor activity"/>
    <property type="evidence" value="ECO:0000318"/>
    <property type="project" value="GO_Central"/>
</dbReference>
<dbReference type="Proteomes" id="UP000006729">
    <property type="component" value="Chromosome 6"/>
</dbReference>
<sequence>MDPSHSFTSHSKVDEQAEQAFRRKARKRLIVIVVSAVVLVTIIICALVGTSVSADNKSNGKNPSSQTSEAQYIRAMCNATRYPDSCYSSMSSSLKASSNDTNPNPDPKTLFLLSLQVSLIELTKLSSLPQWIMSSNSFKNETSDSLVQSALHACEILFLDAIDQVNESMSSIQVGQGDKTVFLTSKINDIRTRLSTAITDQDTCIAGLQDTAKHLILTDGVRYAMTNSTEFTSNSLAIASNLVKILDDQLGIPIHRKLLTVDHDLDMGFPSWVNKSDRRLLQQENPEPNLTVAKDGSGAFKTIREAVDSIPKNSKSRFVIYVKEGIYVENVKIEKQQWNFMMYGDGMNKTIISGSLNNVDGVTTFLSGTLIAEGRGFIAKDMGFKNTAGPQKEQAVAVRSSSDQSIFHRCSFDAYQDTLYTHSNRQFYRECRIIGTIDFIFGNAAAIFQNCTIQPRQPMEKQNNTITAQSRTDPNQNTGISIQQCQMTPFDNLTVPTFLGRPWRDHATTVIMESYIGDFLDPLGWIPWEPETDPPNTTFYAEYQNFGPGSAIDKRAGWLGVLPNITSDEAAKFTVEPFIQGRQWLVQANVFFQDTL</sequence>
<evidence type="ECO:0000256" key="2">
    <source>
        <dbReference type="ARBA" id="ARBA00005184"/>
    </source>
</evidence>
<dbReference type="SMART" id="SM00856">
    <property type="entry name" value="PMEI"/>
    <property type="match status" value="1"/>
</dbReference>
<evidence type="ECO:0000256" key="7">
    <source>
        <dbReference type="ARBA" id="ARBA00022801"/>
    </source>
</evidence>
<keyword evidence="18" id="KW-1185">Reference proteome</keyword>
<dbReference type="Gene3D" id="1.20.140.40">
    <property type="entry name" value="Invertase/pectin methylesterase inhibitor family protein"/>
    <property type="match status" value="1"/>
</dbReference>
<evidence type="ECO:0000256" key="6">
    <source>
        <dbReference type="ARBA" id="ARBA00022512"/>
    </source>
</evidence>
<dbReference type="Gramene" id="Potri.006G134800.1.v4.1">
    <property type="protein sequence ID" value="Potri.006G134800.1.v4.1"/>
    <property type="gene ID" value="Potri.006G134800.v4.1"/>
</dbReference>
<comment type="pathway">
    <text evidence="2 14">Glycan metabolism; pectin degradation; 2-dehydro-3-deoxy-D-gluconate from pectin: step 1/5.</text>
</comment>
<evidence type="ECO:0000256" key="3">
    <source>
        <dbReference type="ARBA" id="ARBA00006027"/>
    </source>
</evidence>
<dbReference type="STRING" id="3694.B9MT54"/>
<comment type="subcellular location">
    <subcellularLocation>
        <location evidence="1 14">Secreted</location>
        <location evidence="1 14">Cell wall</location>
    </subcellularLocation>
</comment>
<keyword evidence="7 14" id="KW-0378">Hydrolase</keyword>
<dbReference type="InterPro" id="IPR000070">
    <property type="entry name" value="Pectinesterase_cat"/>
</dbReference>
<dbReference type="PANTHER" id="PTHR31707">
    <property type="entry name" value="PECTINESTERASE"/>
    <property type="match status" value="1"/>
</dbReference>
<evidence type="ECO:0000256" key="12">
    <source>
        <dbReference type="ARBA" id="ARBA00057335"/>
    </source>
</evidence>
<dbReference type="GO" id="GO:0045490">
    <property type="term" value="P:pectin catabolic process"/>
    <property type="evidence" value="ECO:0007669"/>
    <property type="project" value="UniProtKB-UniRule"/>
</dbReference>
<dbReference type="eggNOG" id="ENOG502SJ2G">
    <property type="taxonomic scope" value="Eukaryota"/>
</dbReference>
<evidence type="ECO:0000256" key="1">
    <source>
        <dbReference type="ARBA" id="ARBA00004191"/>
    </source>
</evidence>
<protein>
    <recommendedName>
        <fullName evidence="5 14">Pectinesterase</fullName>
        <ecNumber evidence="5 14">3.1.1.11</ecNumber>
    </recommendedName>
</protein>